<dbReference type="Proteomes" id="UP000183063">
    <property type="component" value="Unassembled WGS sequence"/>
</dbReference>
<keyword evidence="1" id="KW-1133">Transmembrane helix</keyword>
<protein>
    <submittedName>
        <fullName evidence="2">Uncharacterized protein</fullName>
    </submittedName>
</protein>
<dbReference type="OrthoDB" id="8305175at2"/>
<dbReference type="STRING" id="501024.RTCCBAU85039_4959"/>
<keyword evidence="5" id="KW-1185">Reference proteome</keyword>
<name>A0A1H8SWB6_9HYPH</name>
<reference evidence="2" key="3">
    <citation type="submission" date="2016-10" db="EMBL/GenBank/DDBJ databases">
        <authorList>
            <person name="de Groot N.N."/>
        </authorList>
    </citation>
    <scope>NUCLEOTIDE SEQUENCE [LARGE SCALE GENOMIC DNA]</scope>
    <source>
        <strain evidence="2">CCBAU85039</strain>
    </source>
</reference>
<keyword evidence="1" id="KW-0812">Transmembrane</keyword>
<dbReference type="RefSeq" id="WP_072379436.1">
    <property type="nucleotide sequence ID" value="NZ_FNXB01000035.1"/>
</dbReference>
<reference evidence="4" key="1">
    <citation type="submission" date="2016-10" db="EMBL/GenBank/DDBJ databases">
        <authorList>
            <person name="Wibberg D."/>
        </authorList>
    </citation>
    <scope>NUCLEOTIDE SEQUENCE [LARGE SCALE GENOMIC DNA]</scope>
</reference>
<keyword evidence="1" id="KW-0472">Membrane</keyword>
<dbReference type="EMBL" id="FNXB01000035">
    <property type="protein sequence ID" value="SEI13583.1"/>
    <property type="molecule type" value="Genomic_DNA"/>
</dbReference>
<evidence type="ECO:0000313" key="4">
    <source>
        <dbReference type="Proteomes" id="UP000183063"/>
    </source>
</evidence>
<dbReference type="AlphaFoldDB" id="A0A1H8SWB6"/>
<evidence type="ECO:0000256" key="1">
    <source>
        <dbReference type="SAM" id="Phobius"/>
    </source>
</evidence>
<proteinExistence type="predicted"/>
<evidence type="ECO:0000313" key="5">
    <source>
        <dbReference type="Proteomes" id="UP000198939"/>
    </source>
</evidence>
<evidence type="ECO:0000313" key="2">
    <source>
        <dbReference type="EMBL" id="SEI13583.1"/>
    </source>
</evidence>
<reference evidence="3 5" key="2">
    <citation type="submission" date="2016-10" db="EMBL/GenBank/DDBJ databases">
        <authorList>
            <person name="Varghese N."/>
            <person name="Submissions S."/>
        </authorList>
    </citation>
    <scope>NUCLEOTIDE SEQUENCE [LARGE SCALE GENOMIC DNA]</scope>
    <source>
        <strain evidence="3 5">CGMCC 1.7071</strain>
    </source>
</reference>
<sequence>MSQNETERHFELRNLDKDMEKASAEASRVNPKEHARRLRGENRFLLLFLVLVLGVSCYLLGVF</sequence>
<dbReference type="EMBL" id="FOCV01000026">
    <property type="protein sequence ID" value="SEO82756.1"/>
    <property type="molecule type" value="Genomic_DNA"/>
</dbReference>
<dbReference type="Proteomes" id="UP000198939">
    <property type="component" value="Unassembled WGS sequence"/>
</dbReference>
<evidence type="ECO:0000313" key="3">
    <source>
        <dbReference type="EMBL" id="SEO82756.1"/>
    </source>
</evidence>
<organism evidence="2 4">
    <name type="scientific">Rhizobium tibeticum</name>
    <dbReference type="NCBI Taxonomy" id="501024"/>
    <lineage>
        <taxon>Bacteria</taxon>
        <taxon>Pseudomonadati</taxon>
        <taxon>Pseudomonadota</taxon>
        <taxon>Alphaproteobacteria</taxon>
        <taxon>Hyphomicrobiales</taxon>
        <taxon>Rhizobiaceae</taxon>
        <taxon>Rhizobium/Agrobacterium group</taxon>
        <taxon>Rhizobium</taxon>
    </lineage>
</organism>
<accession>A0A1H8SWB6</accession>
<gene>
    <name evidence="2" type="ORF">RTCCBAU85039_4959</name>
    <name evidence="3" type="ORF">SAMN05216228_102655</name>
</gene>
<feature type="transmembrane region" description="Helical" evidence="1">
    <location>
        <begin position="44"/>
        <end position="61"/>
    </location>
</feature>